<reference evidence="1 2" key="1">
    <citation type="journal article" date="2016" name="Nat. Commun.">
        <title>Thousands of microbial genomes shed light on interconnected biogeochemical processes in an aquifer system.</title>
        <authorList>
            <person name="Anantharaman K."/>
            <person name="Brown C.T."/>
            <person name="Hug L.A."/>
            <person name="Sharon I."/>
            <person name="Castelle C.J."/>
            <person name="Probst A.J."/>
            <person name="Thomas B.C."/>
            <person name="Singh A."/>
            <person name="Wilkins M.J."/>
            <person name="Karaoz U."/>
            <person name="Brodie E.L."/>
            <person name="Williams K.H."/>
            <person name="Hubbard S.S."/>
            <person name="Banfield J.F."/>
        </authorList>
    </citation>
    <scope>NUCLEOTIDE SEQUENCE [LARGE SCALE GENOMIC DNA]</scope>
</reference>
<comment type="caution">
    <text evidence="1">The sequence shown here is derived from an EMBL/GenBank/DDBJ whole genome shotgun (WGS) entry which is preliminary data.</text>
</comment>
<evidence type="ECO:0000313" key="2">
    <source>
        <dbReference type="Proteomes" id="UP000178040"/>
    </source>
</evidence>
<protein>
    <submittedName>
        <fullName evidence="1">Uncharacterized protein</fullName>
    </submittedName>
</protein>
<proteinExistence type="predicted"/>
<organism evidence="1 2">
    <name type="scientific">Candidatus Roizmanbacteria bacterium RIFCSPLOWO2_01_FULL_37_16</name>
    <dbReference type="NCBI Taxonomy" id="1802058"/>
    <lineage>
        <taxon>Bacteria</taxon>
        <taxon>Candidatus Roizmaniibacteriota</taxon>
    </lineage>
</organism>
<accession>A0A1F7IIV4</accession>
<dbReference type="AlphaFoldDB" id="A0A1F7IIV4"/>
<sequence>MSEKVLNTANLFPSFEKLSAFLQQESHRPVSLPDPTDRLQKRFTATFITTAGVLNAVTYFNTESPYSVAWKPQFITQNYHDKPSGATTKIFLNDIFLESGLTIPVRSGQIDETSISSKALYLGRKWTHTQLVFMLLNFDYLNKLKSEGLIPIDALRRLWVESKDGTIKAAIDRQDQGLYYLANDDQLRRICVESGLDYDIDLPNGQTTGRIGRISFNLRHVSPNSLDPDMIWRALTGTKPDNPYIFPVVVS</sequence>
<dbReference type="Proteomes" id="UP000178040">
    <property type="component" value="Unassembled WGS sequence"/>
</dbReference>
<dbReference type="EMBL" id="MGAI01000057">
    <property type="protein sequence ID" value="OGK43295.1"/>
    <property type="molecule type" value="Genomic_DNA"/>
</dbReference>
<name>A0A1F7IIV4_9BACT</name>
<gene>
    <name evidence="1" type="ORF">A3B40_02275</name>
</gene>
<evidence type="ECO:0000313" key="1">
    <source>
        <dbReference type="EMBL" id="OGK43295.1"/>
    </source>
</evidence>